<proteinExistence type="predicted"/>
<feature type="compositionally biased region" description="Polar residues" evidence="1">
    <location>
        <begin position="41"/>
        <end position="50"/>
    </location>
</feature>
<reference evidence="2" key="2">
    <citation type="journal article" date="2015" name="Fish Shellfish Immunol.">
        <title>Early steps in the European eel (Anguilla anguilla)-Vibrio vulnificus interaction in the gills: Role of the RtxA13 toxin.</title>
        <authorList>
            <person name="Callol A."/>
            <person name="Pajuelo D."/>
            <person name="Ebbesson L."/>
            <person name="Teles M."/>
            <person name="MacKenzie S."/>
            <person name="Amaro C."/>
        </authorList>
    </citation>
    <scope>NUCLEOTIDE SEQUENCE</scope>
</reference>
<protein>
    <submittedName>
        <fullName evidence="2">Uncharacterized protein</fullName>
    </submittedName>
</protein>
<evidence type="ECO:0000256" key="1">
    <source>
        <dbReference type="SAM" id="MobiDB-lite"/>
    </source>
</evidence>
<dbReference type="AlphaFoldDB" id="A0A0E9TRH8"/>
<feature type="region of interest" description="Disordered" evidence="1">
    <location>
        <begin position="26"/>
        <end position="50"/>
    </location>
</feature>
<evidence type="ECO:0000313" key="2">
    <source>
        <dbReference type="EMBL" id="JAH56181.1"/>
    </source>
</evidence>
<name>A0A0E9TRH8_ANGAN</name>
<dbReference type="EMBL" id="GBXM01052396">
    <property type="protein sequence ID" value="JAH56181.1"/>
    <property type="molecule type" value="Transcribed_RNA"/>
</dbReference>
<reference evidence="2" key="1">
    <citation type="submission" date="2014-11" db="EMBL/GenBank/DDBJ databases">
        <authorList>
            <person name="Amaro Gonzalez C."/>
        </authorList>
    </citation>
    <scope>NUCLEOTIDE SEQUENCE</scope>
</reference>
<organism evidence="2">
    <name type="scientific">Anguilla anguilla</name>
    <name type="common">European freshwater eel</name>
    <name type="synonym">Muraena anguilla</name>
    <dbReference type="NCBI Taxonomy" id="7936"/>
    <lineage>
        <taxon>Eukaryota</taxon>
        <taxon>Metazoa</taxon>
        <taxon>Chordata</taxon>
        <taxon>Craniata</taxon>
        <taxon>Vertebrata</taxon>
        <taxon>Euteleostomi</taxon>
        <taxon>Actinopterygii</taxon>
        <taxon>Neopterygii</taxon>
        <taxon>Teleostei</taxon>
        <taxon>Anguilliformes</taxon>
        <taxon>Anguillidae</taxon>
        <taxon>Anguilla</taxon>
    </lineage>
</organism>
<accession>A0A0E9TRH8</accession>
<sequence>MPDGAREYPLLCPRASVLIRIYQTRSKGQTIPRRRCHPGASNPTGTAGIP</sequence>